<comment type="caution">
    <text evidence="1">The sequence shown here is derived from an EMBL/GenBank/DDBJ whole genome shotgun (WGS) entry which is preliminary data.</text>
</comment>
<dbReference type="Proteomes" id="UP001145114">
    <property type="component" value="Unassembled WGS sequence"/>
</dbReference>
<evidence type="ECO:0000313" key="2">
    <source>
        <dbReference type="Proteomes" id="UP001145114"/>
    </source>
</evidence>
<proteinExistence type="predicted"/>
<sequence>MDQNIQDLLRPLESVQDAMSRPSVRRSLENNLLDVSAWELMRIIESENMQVIAPRKLLQVLLGDNPDLGDIDIVEKQDSAQMETLDNSIVLLQVA</sequence>
<organism evidence="1 2">
    <name type="scientific">Spiromyces aspiralis</name>
    <dbReference type="NCBI Taxonomy" id="68401"/>
    <lineage>
        <taxon>Eukaryota</taxon>
        <taxon>Fungi</taxon>
        <taxon>Fungi incertae sedis</taxon>
        <taxon>Zoopagomycota</taxon>
        <taxon>Kickxellomycotina</taxon>
        <taxon>Kickxellomycetes</taxon>
        <taxon>Kickxellales</taxon>
        <taxon>Kickxellaceae</taxon>
        <taxon>Spiromyces</taxon>
    </lineage>
</organism>
<keyword evidence="2" id="KW-1185">Reference proteome</keyword>
<name>A0ACC1HG92_9FUNG</name>
<gene>
    <name evidence="1" type="ORF">EV182_002645</name>
</gene>
<evidence type="ECO:0000313" key="1">
    <source>
        <dbReference type="EMBL" id="KAJ1674748.1"/>
    </source>
</evidence>
<dbReference type="EMBL" id="JAMZIH010005712">
    <property type="protein sequence ID" value="KAJ1674748.1"/>
    <property type="molecule type" value="Genomic_DNA"/>
</dbReference>
<reference evidence="1" key="1">
    <citation type="submission" date="2022-06" db="EMBL/GenBank/DDBJ databases">
        <title>Phylogenomic reconstructions and comparative analyses of Kickxellomycotina fungi.</title>
        <authorList>
            <person name="Reynolds N.K."/>
            <person name="Stajich J.E."/>
            <person name="Barry K."/>
            <person name="Grigoriev I.V."/>
            <person name="Crous P."/>
            <person name="Smith M.E."/>
        </authorList>
    </citation>
    <scope>NUCLEOTIDE SEQUENCE</scope>
    <source>
        <strain evidence="1">RSA 2271</strain>
    </source>
</reference>
<protein>
    <submittedName>
        <fullName evidence="1">Uncharacterized protein</fullName>
    </submittedName>
</protein>
<accession>A0ACC1HG92</accession>